<keyword evidence="2" id="KW-0378">Hydrolase</keyword>
<reference evidence="2 3" key="1">
    <citation type="submission" date="2017-11" db="EMBL/GenBank/DDBJ databases">
        <authorList>
            <person name="Han C.G."/>
        </authorList>
    </citation>
    <scope>NUCLEOTIDE SEQUENCE [LARGE SCALE GENOMIC DNA]</scope>
    <source>
        <strain evidence="2 3">A8</strain>
    </source>
</reference>
<accession>A0A2N4YPT6</accession>
<feature type="non-terminal residue" evidence="2">
    <location>
        <position position="226"/>
    </location>
</feature>
<evidence type="ECO:0000313" key="3">
    <source>
        <dbReference type="Proteomes" id="UP000234412"/>
    </source>
</evidence>
<dbReference type="Proteomes" id="UP000234412">
    <property type="component" value="Unassembled WGS sequence"/>
</dbReference>
<comment type="caution">
    <text evidence="2">The sequence shown here is derived from an EMBL/GenBank/DDBJ whole genome shotgun (WGS) entry which is preliminary data.</text>
</comment>
<evidence type="ECO:0000313" key="2">
    <source>
        <dbReference type="EMBL" id="PLM81564.1"/>
    </source>
</evidence>
<feature type="domain" description="Peptidase U32 collagenase" evidence="1">
    <location>
        <begin position="2"/>
        <end position="108"/>
    </location>
</feature>
<sequence>NWQQALLKTSSERRIAVDVTLSGWQEQLVLTMTCEDGVSVTHTLDGAFAEANQAEKALANLRDGVTKLGQTIYYPRDVQVNLPPLFIPNSLLNQLRRETAEMLDEARLNAWQRGTRKPVSVPPPVYPETHLSFLANVYNHKARAFYQRYGVQLIDAAYEAHEEKGDVPVMITKHCLRFAFNLCPKQAKGSIKSWKATPMQLIHGDEVLTLKFDCRPCEMHVVGKIK</sequence>
<protein>
    <submittedName>
        <fullName evidence="2">Collagenase-like protease</fullName>
    </submittedName>
</protein>
<proteinExistence type="predicted"/>
<gene>
    <name evidence="2" type="ORF">CWN47_35415</name>
</gene>
<keyword evidence="2" id="KW-0645">Protease</keyword>
<dbReference type="Pfam" id="PF12392">
    <property type="entry name" value="DUF3656"/>
    <property type="match status" value="1"/>
</dbReference>
<dbReference type="AlphaFoldDB" id="A0A2N4YPT6"/>
<dbReference type="InterPro" id="IPR020988">
    <property type="entry name" value="Pept_U32_collagenase"/>
</dbReference>
<reference evidence="2 3" key="2">
    <citation type="submission" date="2018-01" db="EMBL/GenBank/DDBJ databases">
        <title>Genomic study of Klebsiella pneumoniae.</title>
        <authorList>
            <person name="Yang Y."/>
            <person name="Bicalho R."/>
        </authorList>
    </citation>
    <scope>NUCLEOTIDE SEQUENCE [LARGE SCALE GENOMIC DNA]</scope>
    <source>
        <strain evidence="2 3">A8</strain>
    </source>
</reference>
<feature type="non-terminal residue" evidence="2">
    <location>
        <position position="1"/>
    </location>
</feature>
<dbReference type="GO" id="GO:0008233">
    <property type="term" value="F:peptidase activity"/>
    <property type="evidence" value="ECO:0007669"/>
    <property type="project" value="UniProtKB-KW"/>
</dbReference>
<organism evidence="2 3">
    <name type="scientific">Klebsiella variicola</name>
    <dbReference type="NCBI Taxonomy" id="244366"/>
    <lineage>
        <taxon>Bacteria</taxon>
        <taxon>Pseudomonadati</taxon>
        <taxon>Pseudomonadota</taxon>
        <taxon>Gammaproteobacteria</taxon>
        <taxon>Enterobacterales</taxon>
        <taxon>Enterobacteriaceae</taxon>
        <taxon>Klebsiella/Raoultella group</taxon>
        <taxon>Klebsiella</taxon>
        <taxon>Klebsiella pneumoniae complex</taxon>
    </lineage>
</organism>
<dbReference type="GO" id="GO:0006508">
    <property type="term" value="P:proteolysis"/>
    <property type="evidence" value="ECO:0007669"/>
    <property type="project" value="UniProtKB-KW"/>
</dbReference>
<dbReference type="EMBL" id="PIDP01002278">
    <property type="protein sequence ID" value="PLM81564.1"/>
    <property type="molecule type" value="Genomic_DNA"/>
</dbReference>
<evidence type="ECO:0000259" key="1">
    <source>
        <dbReference type="Pfam" id="PF12392"/>
    </source>
</evidence>
<name>A0A2N4YPT6_KLEVA</name>